<dbReference type="AlphaFoldDB" id="I1XLE4"/>
<dbReference type="Proteomes" id="UP000009144">
    <property type="component" value="Chromosome"/>
</dbReference>
<reference evidence="2 3" key="2">
    <citation type="journal article" date="2013" name="Int. J. Syst. Evol. Microbiol.">
        <title>Methylophaga nitratireducenticrescens sp. nov. and Methylophaga frappieri sp. nov., isolated from the biofilm of the methanol-fed denitrification system treating the seawater at the Montreal Biodome.</title>
        <authorList>
            <person name="Villeneuve C."/>
            <person name="Martineau C."/>
            <person name="Mauffrey F."/>
            <person name="Villemur R."/>
        </authorList>
    </citation>
    <scope>NUCLEOTIDE SEQUENCE [LARGE SCALE GENOMIC DNA]</scope>
    <source>
        <strain evidence="2 3">JAM1</strain>
    </source>
</reference>
<dbReference type="EMBL" id="CP003390">
    <property type="protein sequence ID" value="AFI85213.1"/>
    <property type="molecule type" value="Genomic_DNA"/>
</dbReference>
<dbReference type="PATRIC" id="fig|754476.3.peg.2376"/>
<organism evidence="2 3">
    <name type="scientific">Methylophaga nitratireducenticrescens</name>
    <dbReference type="NCBI Taxonomy" id="754476"/>
    <lineage>
        <taxon>Bacteria</taxon>
        <taxon>Pseudomonadati</taxon>
        <taxon>Pseudomonadota</taxon>
        <taxon>Gammaproteobacteria</taxon>
        <taxon>Thiotrichales</taxon>
        <taxon>Piscirickettsiaceae</taxon>
        <taxon>Methylophaga</taxon>
    </lineage>
</organism>
<dbReference type="NCBIfam" id="NF033520">
    <property type="entry name" value="transpos_IS982"/>
    <property type="match status" value="1"/>
</dbReference>
<evidence type="ECO:0000313" key="2">
    <source>
        <dbReference type="EMBL" id="AFI85213.1"/>
    </source>
</evidence>
<reference evidence="2 3" key="1">
    <citation type="journal article" date="2012" name="J. Bacteriol.">
        <title>Complete genome sequences of Methylophaga sp. strain JAM1 and Methylophaga sp. strain JAM7.</title>
        <authorList>
            <person name="Villeneuve C."/>
            <person name="Martineau C."/>
            <person name="Mauffrey F."/>
            <person name="Villemur R."/>
        </authorList>
    </citation>
    <scope>NUCLEOTIDE SEQUENCE [LARGE SCALE GENOMIC DNA]</scope>
    <source>
        <strain evidence="2 3">JAM1</strain>
    </source>
</reference>
<keyword evidence="3" id="KW-1185">Reference proteome</keyword>
<accession>I1XLE4</accession>
<sequence>MIFAKDLSRPGKLSESEVITILILFHQLRFRDFKTFYTHYARKHLKQAFPQLVSYTRMLKLLQSVLVPLCAFMTQRYGKPTGIAFVDSTKLAVCHNIRIPRNRVFSGVAERGKGTMGWFYGFKLHLLVNEQGEILSVKITTANIDDRKPIPDMVKQLWGTLYGDKGYLSQTLKESLAEQGIKLVTGIRKNMKPQLMTLWDRLMLRKRYVIETIFDQLKNISQIEHSRHRSPVSFMVHLMAGLVAYTFQPKKPSIKLNRNEKGALMQI</sequence>
<gene>
    <name evidence="2" type="ordered locus">Q7A_2413</name>
</gene>
<dbReference type="SUPFAM" id="SSF53098">
    <property type="entry name" value="Ribonuclease H-like"/>
    <property type="match status" value="1"/>
</dbReference>
<name>I1XLE4_METNJ</name>
<proteinExistence type="predicted"/>
<dbReference type="InterPro" id="IPR025668">
    <property type="entry name" value="Tnp_DDE_dom"/>
</dbReference>
<dbReference type="HOGENOM" id="CLU_073308_1_0_6"/>
<feature type="domain" description="Transposase DDE" evidence="1">
    <location>
        <begin position="78"/>
        <end position="230"/>
    </location>
</feature>
<protein>
    <submittedName>
        <fullName evidence="2">Transposase, IS982 family</fullName>
    </submittedName>
</protein>
<dbReference type="Pfam" id="PF13612">
    <property type="entry name" value="DDE_Tnp_1_3"/>
    <property type="match status" value="1"/>
</dbReference>
<dbReference type="eggNOG" id="COG3039">
    <property type="taxonomic scope" value="Bacteria"/>
</dbReference>
<evidence type="ECO:0000313" key="3">
    <source>
        <dbReference type="Proteomes" id="UP000009144"/>
    </source>
</evidence>
<evidence type="ECO:0000259" key="1">
    <source>
        <dbReference type="Pfam" id="PF13612"/>
    </source>
</evidence>
<dbReference type="InterPro" id="IPR012337">
    <property type="entry name" value="RNaseH-like_sf"/>
</dbReference>